<dbReference type="Gene3D" id="3.40.395.10">
    <property type="entry name" value="Adenoviral Proteinase, Chain A"/>
    <property type="match status" value="1"/>
</dbReference>
<dbReference type="GO" id="GO:0006508">
    <property type="term" value="P:proteolysis"/>
    <property type="evidence" value="ECO:0007669"/>
    <property type="project" value="UniProtKB-KW"/>
</dbReference>
<feature type="domain" description="Ubiquitin-like protease family profile" evidence="5">
    <location>
        <begin position="1"/>
        <end position="182"/>
    </location>
</feature>
<proteinExistence type="inferred from homology"/>
<name>A0A9K3JMH5_HELAN</name>
<dbReference type="PROSITE" id="PS50600">
    <property type="entry name" value="ULP_PROTEASE"/>
    <property type="match status" value="1"/>
</dbReference>
<evidence type="ECO:0000256" key="3">
    <source>
        <dbReference type="ARBA" id="ARBA00022801"/>
    </source>
</evidence>
<dbReference type="Gramene" id="mRNA:HanXRQr2_Chr02g0050121">
    <property type="protein sequence ID" value="mRNA:HanXRQr2_Chr02g0050121"/>
    <property type="gene ID" value="HanXRQr2_Chr02g0050121"/>
</dbReference>
<keyword evidence="2 6" id="KW-0645">Protease</keyword>
<evidence type="ECO:0000259" key="5">
    <source>
        <dbReference type="PROSITE" id="PS50600"/>
    </source>
</evidence>
<reference evidence="6" key="2">
    <citation type="submission" date="2020-06" db="EMBL/GenBank/DDBJ databases">
        <title>Helianthus annuus Genome sequencing and assembly Release 2.</title>
        <authorList>
            <person name="Gouzy J."/>
            <person name="Langlade N."/>
            <person name="Munos S."/>
        </authorList>
    </citation>
    <scope>NUCLEOTIDE SEQUENCE</scope>
    <source>
        <tissue evidence="6">Leaves</tissue>
    </source>
</reference>
<dbReference type="InterPro" id="IPR003653">
    <property type="entry name" value="Peptidase_C48_C"/>
</dbReference>
<keyword evidence="7" id="KW-1185">Reference proteome</keyword>
<dbReference type="AlphaFoldDB" id="A0A9K3JMH5"/>
<reference evidence="6" key="1">
    <citation type="journal article" date="2017" name="Nature">
        <title>The sunflower genome provides insights into oil metabolism, flowering and Asterid evolution.</title>
        <authorList>
            <person name="Badouin H."/>
            <person name="Gouzy J."/>
            <person name="Grassa C.J."/>
            <person name="Murat F."/>
            <person name="Staton S.E."/>
            <person name="Cottret L."/>
            <person name="Lelandais-Briere C."/>
            <person name="Owens G.L."/>
            <person name="Carrere S."/>
            <person name="Mayjonade B."/>
            <person name="Legrand L."/>
            <person name="Gill N."/>
            <person name="Kane N.C."/>
            <person name="Bowers J.E."/>
            <person name="Hubner S."/>
            <person name="Bellec A."/>
            <person name="Berard A."/>
            <person name="Berges H."/>
            <person name="Blanchet N."/>
            <person name="Boniface M.C."/>
            <person name="Brunel D."/>
            <person name="Catrice O."/>
            <person name="Chaidir N."/>
            <person name="Claudel C."/>
            <person name="Donnadieu C."/>
            <person name="Faraut T."/>
            <person name="Fievet G."/>
            <person name="Helmstetter N."/>
            <person name="King M."/>
            <person name="Knapp S.J."/>
            <person name="Lai Z."/>
            <person name="Le Paslier M.C."/>
            <person name="Lippi Y."/>
            <person name="Lorenzon L."/>
            <person name="Mandel J.R."/>
            <person name="Marage G."/>
            <person name="Marchand G."/>
            <person name="Marquand E."/>
            <person name="Bret-Mestries E."/>
            <person name="Morien E."/>
            <person name="Nambeesan S."/>
            <person name="Nguyen T."/>
            <person name="Pegot-Espagnet P."/>
            <person name="Pouilly N."/>
            <person name="Raftis F."/>
            <person name="Sallet E."/>
            <person name="Schiex T."/>
            <person name="Thomas J."/>
            <person name="Vandecasteele C."/>
            <person name="Vares D."/>
            <person name="Vear F."/>
            <person name="Vautrin S."/>
            <person name="Crespi M."/>
            <person name="Mangin B."/>
            <person name="Burke J.M."/>
            <person name="Salse J."/>
            <person name="Munos S."/>
            <person name="Vincourt P."/>
            <person name="Rieseberg L.H."/>
            <person name="Langlade N.B."/>
        </authorList>
    </citation>
    <scope>NUCLEOTIDE SEQUENCE</scope>
    <source>
        <tissue evidence="6">Leaves</tissue>
    </source>
</reference>
<dbReference type="Proteomes" id="UP000215914">
    <property type="component" value="Unassembled WGS sequence"/>
</dbReference>
<dbReference type="PANTHER" id="PTHR12606">
    <property type="entry name" value="SENTRIN/SUMO-SPECIFIC PROTEASE"/>
    <property type="match status" value="1"/>
</dbReference>
<sequence length="236" mass="27729">MIKKYEQRQQSDRWSILPPYFQMTIVECDAIRRLECYFDGSMFPIPPISQVEEVYVPLNIKNVHWLLGVFHLRDRTLTIYDKFVISYICHCTLNPFLSNDYLTYAYLCSLLESGSLVKERTEVICHINIAFDIWLRIYGYYADNEPLKMSLPFKVLYPNLVPQQSGKLGDCGVWVCIFIERLINKQPIYQQEDTATSAYEMRQRLAILFNDSLLPENFDLVTTFQTFENDPDAEVV</sequence>
<evidence type="ECO:0000313" key="7">
    <source>
        <dbReference type="Proteomes" id="UP000215914"/>
    </source>
</evidence>
<evidence type="ECO:0000256" key="2">
    <source>
        <dbReference type="ARBA" id="ARBA00022670"/>
    </source>
</evidence>
<keyword evidence="4" id="KW-0788">Thiol protease</keyword>
<gene>
    <name evidence="6" type="ORF">HanXRQr2_Chr02g0050121</name>
</gene>
<dbReference type="InterPro" id="IPR038765">
    <property type="entry name" value="Papain-like_cys_pep_sf"/>
</dbReference>
<comment type="similarity">
    <text evidence="1">Belongs to the peptidase C48 family.</text>
</comment>
<evidence type="ECO:0000256" key="4">
    <source>
        <dbReference type="ARBA" id="ARBA00022807"/>
    </source>
</evidence>
<protein>
    <submittedName>
        <fullName evidence="6">Ulp1 protease family catalytic domain, papain-like cysteine peptidase superfamily</fullName>
    </submittedName>
</protein>
<dbReference type="GO" id="GO:0008234">
    <property type="term" value="F:cysteine-type peptidase activity"/>
    <property type="evidence" value="ECO:0007669"/>
    <property type="project" value="UniProtKB-KW"/>
</dbReference>
<dbReference type="PANTHER" id="PTHR12606:SF151">
    <property type="entry name" value="UBIQUITIN-LIKE PROTEASE FAMILY PROFILE DOMAIN-CONTAINING PROTEIN"/>
    <property type="match status" value="1"/>
</dbReference>
<comment type="caution">
    <text evidence="6">The sequence shown here is derived from an EMBL/GenBank/DDBJ whole genome shotgun (WGS) entry which is preliminary data.</text>
</comment>
<organism evidence="6 7">
    <name type="scientific">Helianthus annuus</name>
    <name type="common">Common sunflower</name>
    <dbReference type="NCBI Taxonomy" id="4232"/>
    <lineage>
        <taxon>Eukaryota</taxon>
        <taxon>Viridiplantae</taxon>
        <taxon>Streptophyta</taxon>
        <taxon>Embryophyta</taxon>
        <taxon>Tracheophyta</taxon>
        <taxon>Spermatophyta</taxon>
        <taxon>Magnoliopsida</taxon>
        <taxon>eudicotyledons</taxon>
        <taxon>Gunneridae</taxon>
        <taxon>Pentapetalae</taxon>
        <taxon>asterids</taxon>
        <taxon>campanulids</taxon>
        <taxon>Asterales</taxon>
        <taxon>Asteraceae</taxon>
        <taxon>Asteroideae</taxon>
        <taxon>Heliantheae alliance</taxon>
        <taxon>Heliantheae</taxon>
        <taxon>Helianthus</taxon>
    </lineage>
</organism>
<dbReference type="EMBL" id="MNCJ02000317">
    <property type="protein sequence ID" value="KAF5817195.1"/>
    <property type="molecule type" value="Genomic_DNA"/>
</dbReference>
<dbReference type="SUPFAM" id="SSF54001">
    <property type="entry name" value="Cysteine proteinases"/>
    <property type="match status" value="1"/>
</dbReference>
<evidence type="ECO:0000313" key="6">
    <source>
        <dbReference type="EMBL" id="KAF5817195.1"/>
    </source>
</evidence>
<keyword evidence="3" id="KW-0378">Hydrolase</keyword>
<evidence type="ECO:0000256" key="1">
    <source>
        <dbReference type="ARBA" id="ARBA00005234"/>
    </source>
</evidence>
<dbReference type="Pfam" id="PF02902">
    <property type="entry name" value="Peptidase_C48"/>
    <property type="match status" value="2"/>
</dbReference>
<accession>A0A9K3JMH5</accession>